<feature type="chain" id="PRO_5040190353" description="GPI anchored serine-rich protein" evidence="2">
    <location>
        <begin position="25"/>
        <end position="292"/>
    </location>
</feature>
<evidence type="ECO:0000313" key="4">
    <source>
        <dbReference type="Proteomes" id="UP000799776"/>
    </source>
</evidence>
<accession>A0A9P4LYG5</accession>
<feature type="compositionally biased region" description="Low complexity" evidence="1">
    <location>
        <begin position="75"/>
        <end position="87"/>
    </location>
</feature>
<feature type="signal peptide" evidence="2">
    <location>
        <begin position="1"/>
        <end position="24"/>
    </location>
</feature>
<evidence type="ECO:0000256" key="2">
    <source>
        <dbReference type="SAM" id="SignalP"/>
    </source>
</evidence>
<dbReference type="AlphaFoldDB" id="A0A9P4LYG5"/>
<sequence>MKGFAVAAIFAGAALAAPAETVYATEEVTITSCGPEVTNCPARSHSATATVPVEASSTPVASAPAMSTPESSVEAATSSPAGSAPVAASSPAVSTAQIYSTSTIYSTQITTSGTQEVTITVPISTTICPVTATETPGASSGVQAGSSAPAVSTPAAGSPSAGMPAGSSAVGTPLVATSPAATPGYPMPASSGAQALSSAPGESSVCVPSTTTSYVYVTPGASIPVGTGSSMPYPSGGVYTAGTPPAGTPAVGTPMSPSGTPVATPGAFTGGSGRVNAMGALAGLGAIAAFFL</sequence>
<dbReference type="Proteomes" id="UP000799776">
    <property type="component" value="Unassembled WGS sequence"/>
</dbReference>
<reference evidence="3" key="1">
    <citation type="journal article" date="2020" name="Stud. Mycol.">
        <title>101 Dothideomycetes genomes: a test case for predicting lifestyles and emergence of pathogens.</title>
        <authorList>
            <person name="Haridas S."/>
            <person name="Albert R."/>
            <person name="Binder M."/>
            <person name="Bloem J."/>
            <person name="Labutti K."/>
            <person name="Salamov A."/>
            <person name="Andreopoulos B."/>
            <person name="Baker S."/>
            <person name="Barry K."/>
            <person name="Bills G."/>
            <person name="Bluhm B."/>
            <person name="Cannon C."/>
            <person name="Castanera R."/>
            <person name="Culley D."/>
            <person name="Daum C."/>
            <person name="Ezra D."/>
            <person name="Gonzalez J."/>
            <person name="Henrissat B."/>
            <person name="Kuo A."/>
            <person name="Liang C."/>
            <person name="Lipzen A."/>
            <person name="Lutzoni F."/>
            <person name="Magnuson J."/>
            <person name="Mondo S."/>
            <person name="Nolan M."/>
            <person name="Ohm R."/>
            <person name="Pangilinan J."/>
            <person name="Park H.-J."/>
            <person name="Ramirez L."/>
            <person name="Alfaro M."/>
            <person name="Sun H."/>
            <person name="Tritt A."/>
            <person name="Yoshinaga Y."/>
            <person name="Zwiers L.-H."/>
            <person name="Turgeon B."/>
            <person name="Goodwin S."/>
            <person name="Spatafora J."/>
            <person name="Crous P."/>
            <person name="Grigoriev I."/>
        </authorList>
    </citation>
    <scope>NUCLEOTIDE SEQUENCE</scope>
    <source>
        <strain evidence="3">CBS 121410</strain>
    </source>
</reference>
<proteinExistence type="predicted"/>
<evidence type="ECO:0000313" key="3">
    <source>
        <dbReference type="EMBL" id="KAF2091556.1"/>
    </source>
</evidence>
<dbReference type="OrthoDB" id="3946476at2759"/>
<keyword evidence="4" id="KW-1185">Reference proteome</keyword>
<comment type="caution">
    <text evidence="3">The sequence shown here is derived from an EMBL/GenBank/DDBJ whole genome shotgun (WGS) entry which is preliminary data.</text>
</comment>
<keyword evidence="2" id="KW-0732">Signal</keyword>
<organism evidence="3 4">
    <name type="scientific">Saccharata proteae CBS 121410</name>
    <dbReference type="NCBI Taxonomy" id="1314787"/>
    <lineage>
        <taxon>Eukaryota</taxon>
        <taxon>Fungi</taxon>
        <taxon>Dikarya</taxon>
        <taxon>Ascomycota</taxon>
        <taxon>Pezizomycotina</taxon>
        <taxon>Dothideomycetes</taxon>
        <taxon>Dothideomycetes incertae sedis</taxon>
        <taxon>Botryosphaeriales</taxon>
        <taxon>Saccharataceae</taxon>
        <taxon>Saccharata</taxon>
    </lineage>
</organism>
<gene>
    <name evidence="3" type="ORF">K490DRAFT_52754</name>
</gene>
<name>A0A9P4LYG5_9PEZI</name>
<dbReference type="EMBL" id="ML978711">
    <property type="protein sequence ID" value="KAF2091556.1"/>
    <property type="molecule type" value="Genomic_DNA"/>
</dbReference>
<evidence type="ECO:0000256" key="1">
    <source>
        <dbReference type="SAM" id="MobiDB-lite"/>
    </source>
</evidence>
<feature type="compositionally biased region" description="Low complexity" evidence="1">
    <location>
        <begin position="136"/>
        <end position="169"/>
    </location>
</feature>
<evidence type="ECO:0008006" key="5">
    <source>
        <dbReference type="Google" id="ProtNLM"/>
    </source>
</evidence>
<feature type="region of interest" description="Disordered" evidence="1">
    <location>
        <begin position="135"/>
        <end position="169"/>
    </location>
</feature>
<feature type="region of interest" description="Disordered" evidence="1">
    <location>
        <begin position="52"/>
        <end position="87"/>
    </location>
</feature>
<protein>
    <recommendedName>
        <fullName evidence="5">GPI anchored serine-rich protein</fullName>
    </recommendedName>
</protein>